<feature type="domain" description="C2H2-type" evidence="9">
    <location>
        <begin position="191"/>
        <end position="218"/>
    </location>
</feature>
<evidence type="ECO:0000313" key="10">
    <source>
        <dbReference type="EMBL" id="CDK29152.1"/>
    </source>
</evidence>
<dbReference type="HOGENOM" id="CLU_679830_0_0_1"/>
<evidence type="ECO:0000256" key="4">
    <source>
        <dbReference type="ARBA" id="ARBA00022771"/>
    </source>
</evidence>
<dbReference type="Proteomes" id="UP000019384">
    <property type="component" value="Unassembled WGS sequence"/>
</dbReference>
<protein>
    <recommendedName>
        <fullName evidence="9">C2H2-type domain-containing protein</fullName>
    </recommendedName>
</protein>
<sequence length="405" mass="45742">MMLPLGILLAPPHTASSLHLSLYHLPESQLEFAHVAGSRLVFQISYYAKHEYTNHNATGLEMRLNSPVQSRAPHTWRVLFTCVDKRGSFVCFATCGFVDLVQTVRLEVTSQKSYSILENPTKIAMSDSLQMLPMVDNGLMHEHSNQQVDARLLGSDLKEQRRFQCPNCDSGFTRKHNLKSHMLTHTQEKPFVCDSCGSKFRRQHDLKRHYKLHTGEKPFKCNKCNRKFARSDALDRHNKSNSGCAVGNPDEDDEDDESLMSGFGTQRHEASDAAALAGRYQAQWKPVRTNSIDMMQSNVQSIHQQAAALLDNPGLGMQLSFSPQFRSEKQSPRNAQQLASRAVNQQSHPQQQSKQMQQNQKAGSKKDQPFSGDQEMLAHVALLESKVMSLERRVGELEGFLHQKV</sequence>
<dbReference type="FunFam" id="3.30.160.60:FF:001666">
    <property type="entry name" value="MDS1 and EVI1 complex locus"/>
    <property type="match status" value="1"/>
</dbReference>
<name>W6MUD3_9ASCO</name>
<evidence type="ECO:0000256" key="8">
    <source>
        <dbReference type="SAM" id="MobiDB-lite"/>
    </source>
</evidence>
<keyword evidence="4 7" id="KW-0863">Zinc-finger</keyword>
<accession>W6MUD3</accession>
<dbReference type="PANTHER" id="PTHR24394">
    <property type="entry name" value="ZINC FINGER PROTEIN"/>
    <property type="match status" value="1"/>
</dbReference>
<keyword evidence="6" id="KW-0539">Nucleus</keyword>
<evidence type="ECO:0000256" key="6">
    <source>
        <dbReference type="ARBA" id="ARBA00023242"/>
    </source>
</evidence>
<reference evidence="10" key="1">
    <citation type="submission" date="2013-12" db="EMBL/GenBank/DDBJ databases">
        <authorList>
            <person name="Genoscope - CEA"/>
        </authorList>
    </citation>
    <scope>NUCLEOTIDE SEQUENCE</scope>
    <source>
        <strain evidence="10">CBS 1993</strain>
    </source>
</reference>
<feature type="compositionally biased region" description="Polar residues" evidence="8">
    <location>
        <begin position="332"/>
        <end position="343"/>
    </location>
</feature>
<dbReference type="GO" id="GO:0045893">
    <property type="term" value="P:positive regulation of DNA-templated transcription"/>
    <property type="evidence" value="ECO:0007669"/>
    <property type="project" value="UniProtKB-ARBA"/>
</dbReference>
<dbReference type="OrthoDB" id="8117402at2759"/>
<dbReference type="PANTHER" id="PTHR24394:SF44">
    <property type="entry name" value="ZINC FINGER PROTEIN 271-LIKE"/>
    <property type="match status" value="1"/>
</dbReference>
<dbReference type="FunFam" id="3.30.160.60:FF:001732">
    <property type="entry name" value="Zgc:162936"/>
    <property type="match status" value="1"/>
</dbReference>
<organism evidence="10 11">
    <name type="scientific">Kuraishia capsulata CBS 1993</name>
    <dbReference type="NCBI Taxonomy" id="1382522"/>
    <lineage>
        <taxon>Eukaryota</taxon>
        <taxon>Fungi</taxon>
        <taxon>Dikarya</taxon>
        <taxon>Ascomycota</taxon>
        <taxon>Saccharomycotina</taxon>
        <taxon>Pichiomycetes</taxon>
        <taxon>Pichiales</taxon>
        <taxon>Pichiaceae</taxon>
        <taxon>Kuraishia</taxon>
    </lineage>
</organism>
<proteinExistence type="predicted"/>
<dbReference type="GO" id="GO:0000981">
    <property type="term" value="F:DNA-binding transcription factor activity, RNA polymerase II-specific"/>
    <property type="evidence" value="ECO:0007669"/>
    <property type="project" value="TreeGrafter"/>
</dbReference>
<evidence type="ECO:0000256" key="1">
    <source>
        <dbReference type="ARBA" id="ARBA00004123"/>
    </source>
</evidence>
<dbReference type="PROSITE" id="PS00028">
    <property type="entry name" value="ZINC_FINGER_C2H2_1"/>
    <property type="match status" value="2"/>
</dbReference>
<dbReference type="EMBL" id="HG793130">
    <property type="protein sequence ID" value="CDK29152.1"/>
    <property type="molecule type" value="Genomic_DNA"/>
</dbReference>
<keyword evidence="11" id="KW-1185">Reference proteome</keyword>
<evidence type="ECO:0000256" key="5">
    <source>
        <dbReference type="ARBA" id="ARBA00022833"/>
    </source>
</evidence>
<feature type="domain" description="C2H2-type" evidence="9">
    <location>
        <begin position="163"/>
        <end position="190"/>
    </location>
</feature>
<keyword evidence="3" id="KW-0677">Repeat</keyword>
<evidence type="ECO:0000256" key="2">
    <source>
        <dbReference type="ARBA" id="ARBA00022723"/>
    </source>
</evidence>
<evidence type="ECO:0000313" key="11">
    <source>
        <dbReference type="Proteomes" id="UP000019384"/>
    </source>
</evidence>
<dbReference type="GO" id="GO:0005694">
    <property type="term" value="C:chromosome"/>
    <property type="evidence" value="ECO:0007669"/>
    <property type="project" value="UniProtKB-ARBA"/>
</dbReference>
<feature type="region of interest" description="Disordered" evidence="8">
    <location>
        <begin position="235"/>
        <end position="261"/>
    </location>
</feature>
<feature type="compositionally biased region" description="Low complexity" evidence="8">
    <location>
        <begin position="344"/>
        <end position="361"/>
    </location>
</feature>
<evidence type="ECO:0000259" key="9">
    <source>
        <dbReference type="PROSITE" id="PS50157"/>
    </source>
</evidence>
<dbReference type="STRING" id="1382522.W6MUD3"/>
<gene>
    <name evidence="10" type="ORF">KUCA_T00005139001</name>
</gene>
<dbReference type="InterPro" id="IPR013087">
    <property type="entry name" value="Znf_C2H2_type"/>
</dbReference>
<feature type="domain" description="C2H2-type" evidence="9">
    <location>
        <begin position="219"/>
        <end position="243"/>
    </location>
</feature>
<dbReference type="FunFam" id="3.30.160.60:FF:000100">
    <property type="entry name" value="Zinc finger 45-like"/>
    <property type="match status" value="1"/>
</dbReference>
<feature type="compositionally biased region" description="Acidic residues" evidence="8">
    <location>
        <begin position="249"/>
        <end position="258"/>
    </location>
</feature>
<feature type="region of interest" description="Disordered" evidence="8">
    <location>
        <begin position="323"/>
        <end position="371"/>
    </location>
</feature>
<dbReference type="AlphaFoldDB" id="W6MUD3"/>
<dbReference type="Gene3D" id="3.30.160.60">
    <property type="entry name" value="Classic Zinc Finger"/>
    <property type="match status" value="3"/>
</dbReference>
<evidence type="ECO:0000256" key="7">
    <source>
        <dbReference type="PROSITE-ProRule" id="PRU00042"/>
    </source>
</evidence>
<dbReference type="Pfam" id="PF00096">
    <property type="entry name" value="zf-C2H2"/>
    <property type="match status" value="3"/>
</dbReference>
<reference evidence="10" key="2">
    <citation type="submission" date="2014-02" db="EMBL/GenBank/DDBJ databases">
        <title>Complete DNA sequence of /Kuraishia capsulata/ illustrates novel genomic features among budding yeasts (/Saccharomycotina/).</title>
        <authorList>
            <person name="Morales L."/>
            <person name="Noel B."/>
            <person name="Porcel B."/>
            <person name="Marcet-Houben M."/>
            <person name="Hullo M-F."/>
            <person name="Sacerdot C."/>
            <person name="Tekaia F."/>
            <person name="Leh-Louis V."/>
            <person name="Despons L."/>
            <person name="Khanna V."/>
            <person name="Aury J-M."/>
            <person name="Barbe V."/>
            <person name="Couloux A."/>
            <person name="Labadie K."/>
            <person name="Pelletier E."/>
            <person name="Souciet J-L."/>
            <person name="Boekhout T."/>
            <person name="Gabaldon T."/>
            <person name="Wincker P."/>
            <person name="Dujon B."/>
        </authorList>
    </citation>
    <scope>NUCLEOTIDE SEQUENCE</scope>
    <source>
        <strain evidence="10">CBS 1993</strain>
    </source>
</reference>
<evidence type="ECO:0000256" key="3">
    <source>
        <dbReference type="ARBA" id="ARBA00022737"/>
    </source>
</evidence>
<dbReference type="InterPro" id="IPR036236">
    <property type="entry name" value="Znf_C2H2_sf"/>
</dbReference>
<dbReference type="GO" id="GO:0043565">
    <property type="term" value="F:sequence-specific DNA binding"/>
    <property type="evidence" value="ECO:0007669"/>
    <property type="project" value="UniProtKB-ARBA"/>
</dbReference>
<dbReference type="GO" id="GO:0008270">
    <property type="term" value="F:zinc ion binding"/>
    <property type="evidence" value="ECO:0007669"/>
    <property type="project" value="UniProtKB-KW"/>
</dbReference>
<dbReference type="GeneID" id="34522529"/>
<dbReference type="SMART" id="SM00355">
    <property type="entry name" value="ZnF_C2H2"/>
    <property type="match status" value="3"/>
</dbReference>
<dbReference type="RefSeq" id="XP_022461141.1">
    <property type="nucleotide sequence ID" value="XM_022606294.1"/>
</dbReference>
<keyword evidence="5" id="KW-0862">Zinc</keyword>
<dbReference type="PROSITE" id="PS50157">
    <property type="entry name" value="ZINC_FINGER_C2H2_2"/>
    <property type="match status" value="3"/>
</dbReference>
<comment type="subcellular location">
    <subcellularLocation>
        <location evidence="1">Nucleus</location>
    </subcellularLocation>
</comment>
<keyword evidence="2" id="KW-0479">Metal-binding</keyword>
<dbReference type="GO" id="GO:0005634">
    <property type="term" value="C:nucleus"/>
    <property type="evidence" value="ECO:0007669"/>
    <property type="project" value="UniProtKB-SubCell"/>
</dbReference>
<dbReference type="SUPFAM" id="SSF57667">
    <property type="entry name" value="beta-beta-alpha zinc fingers"/>
    <property type="match status" value="2"/>
</dbReference>